<dbReference type="EC" id="5.3.3.2" evidence="3 10"/>
<dbReference type="PROSITE" id="PS51462">
    <property type="entry name" value="NUDIX"/>
    <property type="match status" value="1"/>
</dbReference>
<comment type="pathway">
    <text evidence="1 10">Isoprenoid biosynthesis; dimethylallyl diphosphate biosynthesis; dimethylallyl diphosphate from isopentenyl diphosphate: step 1/1.</text>
</comment>
<dbReference type="PANTHER" id="PTHR10885">
    <property type="entry name" value="ISOPENTENYL-DIPHOSPHATE DELTA-ISOMERASE"/>
    <property type="match status" value="1"/>
</dbReference>
<dbReference type="AlphaFoldDB" id="A0A176QE90"/>
<evidence type="ECO:0000256" key="4">
    <source>
        <dbReference type="ARBA" id="ARBA00022490"/>
    </source>
</evidence>
<protein>
    <recommendedName>
        <fullName evidence="3 10">Isopentenyl-diphosphate Delta-isomerase</fullName>
        <shortName evidence="10">IPP isomerase</shortName>
        <ecNumber evidence="3 10">5.3.3.2</ecNumber>
    </recommendedName>
    <alternativeName>
        <fullName evidence="10">IPP:DMAPP isomerase</fullName>
    </alternativeName>
    <alternativeName>
        <fullName evidence="10">Isopentenyl pyrophosphate isomerase</fullName>
    </alternativeName>
</protein>
<evidence type="ECO:0000313" key="14">
    <source>
        <dbReference type="Proteomes" id="UP000076976"/>
    </source>
</evidence>
<dbReference type="CDD" id="cd02885">
    <property type="entry name" value="NUDIX_IPP_Isomerase"/>
    <property type="match status" value="1"/>
</dbReference>
<evidence type="ECO:0000256" key="8">
    <source>
        <dbReference type="ARBA" id="ARBA00023229"/>
    </source>
</evidence>
<comment type="subcellular location">
    <subcellularLocation>
        <location evidence="10">Cytoplasm</location>
    </subcellularLocation>
</comment>
<evidence type="ECO:0000256" key="1">
    <source>
        <dbReference type="ARBA" id="ARBA00004826"/>
    </source>
</evidence>
<dbReference type="Proteomes" id="UP000076976">
    <property type="component" value="Unassembled WGS sequence"/>
</dbReference>
<dbReference type="NCBIfam" id="NF002995">
    <property type="entry name" value="PRK03759.1"/>
    <property type="match status" value="1"/>
</dbReference>
<feature type="binding site" evidence="10">
    <location>
        <position position="34"/>
    </location>
    <ligand>
        <name>Mn(2+)</name>
        <dbReference type="ChEBI" id="CHEBI:29035"/>
    </ligand>
</feature>
<evidence type="ECO:0000259" key="12">
    <source>
        <dbReference type="PROSITE" id="PS51462"/>
    </source>
</evidence>
<name>A0A176QE90_9MICO</name>
<evidence type="ECO:0000256" key="9">
    <source>
        <dbReference type="ARBA" id="ARBA00023235"/>
    </source>
</evidence>
<comment type="cofactor">
    <cofactor evidence="10">
        <name>Mg(2+)</name>
        <dbReference type="ChEBI" id="CHEBI:18420"/>
    </cofactor>
    <text evidence="10">Binds 1 Mg(2+) ion per subunit. The magnesium ion binds only when substrate is bound.</text>
</comment>
<evidence type="ECO:0000256" key="2">
    <source>
        <dbReference type="ARBA" id="ARBA00007579"/>
    </source>
</evidence>
<keyword evidence="5 10" id="KW-0479">Metal-binding</keyword>
<reference evidence="13 14" key="1">
    <citation type="submission" date="2016-01" db="EMBL/GenBank/DDBJ databases">
        <title>Janibacter melonis strain CD11_4 genome sequencing and assembly.</title>
        <authorList>
            <person name="Nair G.R."/>
            <person name="Kaur G."/>
            <person name="Chander A.M."/>
            <person name="Mayilraj S."/>
        </authorList>
    </citation>
    <scope>NUCLEOTIDE SEQUENCE [LARGE SCALE GENOMIC DNA]</scope>
    <source>
        <strain evidence="13 14">CD11-4</strain>
    </source>
</reference>
<dbReference type="Pfam" id="PF00293">
    <property type="entry name" value="NUDIX"/>
    <property type="match status" value="1"/>
</dbReference>
<dbReference type="GO" id="GO:0008299">
    <property type="term" value="P:isoprenoid biosynthetic process"/>
    <property type="evidence" value="ECO:0007669"/>
    <property type="project" value="UniProtKB-UniRule"/>
</dbReference>
<dbReference type="NCBIfam" id="TIGR02150">
    <property type="entry name" value="IPP_isom_1"/>
    <property type="match status" value="1"/>
</dbReference>
<dbReference type="PANTHER" id="PTHR10885:SF0">
    <property type="entry name" value="ISOPENTENYL-DIPHOSPHATE DELTA-ISOMERASE"/>
    <property type="match status" value="1"/>
</dbReference>
<evidence type="ECO:0000256" key="3">
    <source>
        <dbReference type="ARBA" id="ARBA00012057"/>
    </source>
</evidence>
<dbReference type="InterPro" id="IPR011876">
    <property type="entry name" value="IsopentenylPP_isomerase_typ1"/>
</dbReference>
<dbReference type="UniPathway" id="UPA00059">
    <property type="reaction ID" value="UER00104"/>
</dbReference>
<feature type="domain" description="Nudix hydrolase" evidence="12">
    <location>
        <begin position="39"/>
        <end position="173"/>
    </location>
</feature>
<comment type="function">
    <text evidence="10">Catalyzes the 1,3-allylic rearrangement of the homoallylic substrate isopentenyl (IPP) to its highly electrophilic allylic isomer, dimethylallyl diphosphate (DMAPP).</text>
</comment>
<dbReference type="STRING" id="262209.AWH69_08405"/>
<feature type="active site" evidence="10 11">
    <location>
        <position position="76"/>
    </location>
</feature>
<proteinExistence type="inferred from homology"/>
<evidence type="ECO:0000256" key="7">
    <source>
        <dbReference type="ARBA" id="ARBA00023211"/>
    </source>
</evidence>
<dbReference type="InterPro" id="IPR056375">
    <property type="entry name" value="Idi_bact"/>
</dbReference>
<keyword evidence="4 10" id="KW-0963">Cytoplasm</keyword>
<feature type="binding site" evidence="10">
    <location>
        <position position="41"/>
    </location>
    <ligand>
        <name>Mn(2+)</name>
        <dbReference type="ChEBI" id="CHEBI:29035"/>
    </ligand>
</feature>
<dbReference type="EMBL" id="LQZG01000002">
    <property type="protein sequence ID" value="OAB88015.1"/>
    <property type="molecule type" value="Genomic_DNA"/>
</dbReference>
<comment type="catalytic activity">
    <reaction evidence="10">
        <text>isopentenyl diphosphate = dimethylallyl diphosphate</text>
        <dbReference type="Rhea" id="RHEA:23284"/>
        <dbReference type="ChEBI" id="CHEBI:57623"/>
        <dbReference type="ChEBI" id="CHEBI:128769"/>
        <dbReference type="EC" id="5.3.3.2"/>
    </reaction>
</comment>
<comment type="cofactor">
    <cofactor evidence="10">
        <name>Mn(2+)</name>
        <dbReference type="ChEBI" id="CHEBI:29035"/>
    </cofactor>
    <text evidence="10">Binds 1 Mn(2+) ion per subunit.</text>
</comment>
<feature type="binding site" evidence="10">
    <location>
        <position position="78"/>
    </location>
    <ligand>
        <name>Mn(2+)</name>
        <dbReference type="ChEBI" id="CHEBI:29035"/>
    </ligand>
</feature>
<keyword evidence="14" id="KW-1185">Reference proteome</keyword>
<dbReference type="InterPro" id="IPR015797">
    <property type="entry name" value="NUDIX_hydrolase-like_dom_sf"/>
</dbReference>
<evidence type="ECO:0000256" key="6">
    <source>
        <dbReference type="ARBA" id="ARBA00022842"/>
    </source>
</evidence>
<accession>A0A176QE90</accession>
<comment type="similarity">
    <text evidence="2 10">Belongs to the IPP isomerase type 1 family.</text>
</comment>
<evidence type="ECO:0000256" key="10">
    <source>
        <dbReference type="HAMAP-Rule" id="MF_00202"/>
    </source>
</evidence>
<dbReference type="GO" id="GO:0005737">
    <property type="term" value="C:cytoplasm"/>
    <property type="evidence" value="ECO:0007669"/>
    <property type="project" value="UniProtKB-SubCell"/>
</dbReference>
<evidence type="ECO:0000313" key="13">
    <source>
        <dbReference type="EMBL" id="OAB88015.1"/>
    </source>
</evidence>
<comment type="caution">
    <text evidence="13">The sequence shown here is derived from an EMBL/GenBank/DDBJ whole genome shotgun (WGS) entry which is preliminary data.</text>
</comment>
<keyword evidence="9 10" id="KW-0413">Isomerase</keyword>
<dbReference type="GO" id="GO:0050992">
    <property type="term" value="P:dimethylallyl diphosphate biosynthetic process"/>
    <property type="evidence" value="ECO:0007669"/>
    <property type="project" value="UniProtKB-UniRule"/>
</dbReference>
<keyword evidence="8 10" id="KW-0414">Isoprene biosynthesis</keyword>
<keyword evidence="6 10" id="KW-0460">Magnesium</keyword>
<dbReference type="Gene3D" id="3.90.79.10">
    <property type="entry name" value="Nucleoside Triphosphate Pyrophosphohydrolase"/>
    <property type="match status" value="1"/>
</dbReference>
<organism evidence="13 14">
    <name type="scientific">Janibacter melonis</name>
    <dbReference type="NCBI Taxonomy" id="262209"/>
    <lineage>
        <taxon>Bacteria</taxon>
        <taxon>Bacillati</taxon>
        <taxon>Actinomycetota</taxon>
        <taxon>Actinomycetes</taxon>
        <taxon>Micrococcales</taxon>
        <taxon>Intrasporangiaceae</taxon>
        <taxon>Janibacter</taxon>
    </lineage>
</organism>
<evidence type="ECO:0000256" key="5">
    <source>
        <dbReference type="ARBA" id="ARBA00022723"/>
    </source>
</evidence>
<dbReference type="SUPFAM" id="SSF55811">
    <property type="entry name" value="Nudix"/>
    <property type="match status" value="1"/>
</dbReference>
<feature type="binding site" evidence="10">
    <location>
        <position position="123"/>
    </location>
    <ligand>
        <name>Mn(2+)</name>
        <dbReference type="ChEBI" id="CHEBI:29035"/>
    </ligand>
</feature>
<dbReference type="FunFam" id="3.90.79.10:FF:000009">
    <property type="entry name" value="Isopentenyl-diphosphate Delta-isomerase"/>
    <property type="match status" value="1"/>
</dbReference>
<dbReference type="InterPro" id="IPR000086">
    <property type="entry name" value="NUDIX_hydrolase_dom"/>
</dbReference>
<dbReference type="RefSeq" id="WP_068273952.1">
    <property type="nucleotide sequence ID" value="NZ_LQZG01000002.1"/>
</dbReference>
<dbReference type="GO" id="GO:0004452">
    <property type="term" value="F:isopentenyl-diphosphate delta-isomerase activity"/>
    <property type="evidence" value="ECO:0007669"/>
    <property type="project" value="UniProtKB-UniRule"/>
</dbReference>
<feature type="binding site" evidence="10">
    <location>
        <position position="125"/>
    </location>
    <ligand>
        <name>Mn(2+)</name>
        <dbReference type="ChEBI" id="CHEBI:29035"/>
    </ligand>
</feature>
<dbReference type="PIRSF" id="PIRSF018427">
    <property type="entry name" value="Isopntndiph_ism"/>
    <property type="match status" value="1"/>
</dbReference>
<feature type="binding site" evidence="10">
    <location>
        <position position="96"/>
    </location>
    <ligand>
        <name>Mg(2+)</name>
        <dbReference type="ChEBI" id="CHEBI:18420"/>
    </ligand>
</feature>
<dbReference type="HAMAP" id="MF_00202">
    <property type="entry name" value="Idi"/>
    <property type="match status" value="1"/>
</dbReference>
<evidence type="ECO:0000256" key="11">
    <source>
        <dbReference type="PIRSR" id="PIRSR018427-1"/>
    </source>
</evidence>
<gene>
    <name evidence="10" type="primary">idi</name>
    <name evidence="13" type="ORF">AWH69_08405</name>
</gene>
<sequence length="192" mass="20907">MDATAPQDRDAADLVVLLDDDGVPTGTAPRAEVHTTDTPLHLAFSCHVTDGAGRLLLTRRALGKRAWPGVWTNAFCGHPRPGEDPVDAVHRYAEHELGLVLDHLEPMLPDFRYRAVDASGVVEHEVCPVWLARATAAPQLNPDEAVESRWVTPRELRTTAEVAPWALSPWLVMQLEQLPVGASALDAVGDHV</sequence>
<dbReference type="GO" id="GO:0046872">
    <property type="term" value="F:metal ion binding"/>
    <property type="evidence" value="ECO:0007669"/>
    <property type="project" value="UniProtKB-KW"/>
</dbReference>
<keyword evidence="7 10" id="KW-0464">Manganese</keyword>
<feature type="active site" evidence="10 11">
    <location>
        <position position="125"/>
    </location>
</feature>